<keyword evidence="1" id="KW-1133">Transmembrane helix</keyword>
<proteinExistence type="predicted"/>
<keyword evidence="3" id="KW-1185">Reference proteome</keyword>
<protein>
    <submittedName>
        <fullName evidence="2">Uncharacterized protein</fullName>
    </submittedName>
</protein>
<dbReference type="AlphaFoldDB" id="A0A545UTP6"/>
<keyword evidence="1" id="KW-0812">Transmembrane</keyword>
<organism evidence="2 3">
    <name type="scientific">Cordyceps javanica</name>
    <dbReference type="NCBI Taxonomy" id="43265"/>
    <lineage>
        <taxon>Eukaryota</taxon>
        <taxon>Fungi</taxon>
        <taxon>Dikarya</taxon>
        <taxon>Ascomycota</taxon>
        <taxon>Pezizomycotina</taxon>
        <taxon>Sordariomycetes</taxon>
        <taxon>Hypocreomycetidae</taxon>
        <taxon>Hypocreales</taxon>
        <taxon>Cordycipitaceae</taxon>
        <taxon>Cordyceps</taxon>
    </lineage>
</organism>
<evidence type="ECO:0000256" key="1">
    <source>
        <dbReference type="SAM" id="Phobius"/>
    </source>
</evidence>
<comment type="caution">
    <text evidence="2">The sequence shown here is derived from an EMBL/GenBank/DDBJ whole genome shotgun (WGS) entry which is preliminary data.</text>
</comment>
<keyword evidence="1" id="KW-0472">Membrane</keyword>
<feature type="transmembrane region" description="Helical" evidence="1">
    <location>
        <begin position="12"/>
        <end position="31"/>
    </location>
</feature>
<dbReference type="Proteomes" id="UP000315783">
    <property type="component" value="Unassembled WGS sequence"/>
</dbReference>
<reference evidence="2 3" key="1">
    <citation type="journal article" date="2019" name="Appl. Microbiol. Biotechnol.">
        <title>Genome sequence of Isaria javanica and comparative genome analysis insights into family S53 peptidase evolution in fungal entomopathogens.</title>
        <authorList>
            <person name="Lin R."/>
            <person name="Zhang X."/>
            <person name="Xin B."/>
            <person name="Zou M."/>
            <person name="Gao Y."/>
            <person name="Qin F."/>
            <person name="Hu Q."/>
            <person name="Xie B."/>
            <person name="Cheng X."/>
        </authorList>
    </citation>
    <scope>NUCLEOTIDE SEQUENCE [LARGE SCALE GENOMIC DNA]</scope>
    <source>
        <strain evidence="2 3">IJ1G</strain>
    </source>
</reference>
<name>A0A545UTP6_9HYPO</name>
<dbReference type="EMBL" id="SPUK01000014">
    <property type="protein sequence ID" value="TQV92841.1"/>
    <property type="molecule type" value="Genomic_DNA"/>
</dbReference>
<gene>
    <name evidence="2" type="ORF">IF1G_08765</name>
</gene>
<sequence>MCGWNDSVRDDVLLAAAYLLTTQSLVVYQYLDRQVLDFLPRRAAILRYFLSEEQNWEGGAVECRQSERLARKDEAQ</sequence>
<evidence type="ECO:0000313" key="2">
    <source>
        <dbReference type="EMBL" id="TQV92841.1"/>
    </source>
</evidence>
<evidence type="ECO:0000313" key="3">
    <source>
        <dbReference type="Proteomes" id="UP000315783"/>
    </source>
</evidence>
<accession>A0A545UTP6</accession>